<dbReference type="PROSITE" id="PS50011">
    <property type="entry name" value="PROTEIN_KINASE_DOM"/>
    <property type="match status" value="1"/>
</dbReference>
<dbReference type="AlphaFoldDB" id="A0A8H7XSH3"/>
<reference evidence="3" key="1">
    <citation type="submission" date="2021-02" db="EMBL/GenBank/DDBJ databases">
        <title>Psilocybe cubensis genome.</title>
        <authorList>
            <person name="Mckernan K.J."/>
            <person name="Crawford S."/>
            <person name="Trippe A."/>
            <person name="Kane L.T."/>
            <person name="Mclaughlin S."/>
        </authorList>
    </citation>
    <scope>NUCLEOTIDE SEQUENCE [LARGE SCALE GENOMIC DNA]</scope>
    <source>
        <strain evidence="3">MGC-MH-2018</strain>
    </source>
</reference>
<evidence type="ECO:0000259" key="2">
    <source>
        <dbReference type="PROSITE" id="PS50011"/>
    </source>
</evidence>
<dbReference type="OrthoDB" id="2521594at2759"/>
<dbReference type="InterPro" id="IPR008266">
    <property type="entry name" value="Tyr_kinase_AS"/>
</dbReference>
<dbReference type="GO" id="GO:0005524">
    <property type="term" value="F:ATP binding"/>
    <property type="evidence" value="ECO:0007669"/>
    <property type="project" value="InterPro"/>
</dbReference>
<organism evidence="3">
    <name type="scientific">Psilocybe cubensis</name>
    <name type="common">Psychedelic mushroom</name>
    <name type="synonym">Stropharia cubensis</name>
    <dbReference type="NCBI Taxonomy" id="181762"/>
    <lineage>
        <taxon>Eukaryota</taxon>
        <taxon>Fungi</taxon>
        <taxon>Dikarya</taxon>
        <taxon>Basidiomycota</taxon>
        <taxon>Agaricomycotina</taxon>
        <taxon>Agaricomycetes</taxon>
        <taxon>Agaricomycetidae</taxon>
        <taxon>Agaricales</taxon>
        <taxon>Agaricineae</taxon>
        <taxon>Strophariaceae</taxon>
        <taxon>Psilocybe</taxon>
    </lineage>
</organism>
<dbReference type="GO" id="GO:0004672">
    <property type="term" value="F:protein kinase activity"/>
    <property type="evidence" value="ECO:0007669"/>
    <property type="project" value="InterPro"/>
</dbReference>
<feature type="compositionally biased region" description="Acidic residues" evidence="1">
    <location>
        <begin position="669"/>
        <end position="695"/>
    </location>
</feature>
<gene>
    <name evidence="3" type="ORF">JR316_009557</name>
</gene>
<feature type="domain" description="Protein kinase" evidence="2">
    <location>
        <begin position="485"/>
        <end position="695"/>
    </location>
</feature>
<feature type="region of interest" description="Disordered" evidence="1">
    <location>
        <begin position="667"/>
        <end position="695"/>
    </location>
</feature>
<evidence type="ECO:0000256" key="1">
    <source>
        <dbReference type="SAM" id="MobiDB-lite"/>
    </source>
</evidence>
<dbReference type="PROSITE" id="PS00109">
    <property type="entry name" value="PROTEIN_KINASE_TYR"/>
    <property type="match status" value="1"/>
</dbReference>
<dbReference type="InterPro" id="IPR000719">
    <property type="entry name" value="Prot_kinase_dom"/>
</dbReference>
<sequence>MIRSDDPFTPVLRQFLESCYEPFPSYSSYNPDPENPLIFHDRHIASALLLKNVKHAPWITTELSHLCEGTIKNFTAAGHKLIENRNYWAKFRQPFEYVSYCSDVAERHFVSTSNPCNAYASKLLFSPNDPLWFNLIDARLSGSYIARRSFFCFGDTAVLGSGEEDTGDRQFKIPPETRSTLDNRALSNLNKLRDMENIFNYEFFVATKTAEALLDRMSCWGEFKWEMPTVTGAPVLPASLPPKDSPFIKSLFPLLGVEPLRPLPKHMGTSSRKSAHTRKVVAPLTNTRRAEAKYRINVHHYIQKAWINAVHTDATFIVFSCGRQERIAIRHRQSQTLFVSDLIDPTKIPGYRKIHLGLTIAAIKDRLERWDPTEVKNRRPSKRKEPPGYSNIYNSMKDKATRRKRRRLNPDLGLTSVEMDKKAFDDELAKRDLVLFYLNYSNMSSPAPSSFRRMEPSCASRPFQNHSYHFKRKASYSPAKYILATTYRDGIGSGAVGLVYRVTVEIEIEDGSKHQRTLILKLAIGDKKDQIIQEYEIYKRLAEANATYGIVGVHGLFHDMETDALMMIMDDGGMSLRTRAIEKNLKIHYDWDDSVETTEKERDAFIKALKGIHHAHVIHQDIRIDNLMINDAGDVFIIDFDNGSYDPLHESFEYERDMEELLTAIGWLDSDDDTSESDEDEDEDEDGGEDHEDRT</sequence>
<accession>A0A8H7XSH3</accession>
<dbReference type="EMBL" id="JAFIQS010000009">
    <property type="protein sequence ID" value="KAG5165968.1"/>
    <property type="molecule type" value="Genomic_DNA"/>
</dbReference>
<proteinExistence type="predicted"/>
<protein>
    <recommendedName>
        <fullName evidence="2">Protein kinase domain-containing protein</fullName>
    </recommendedName>
</protein>
<dbReference type="Pfam" id="PF00069">
    <property type="entry name" value="Pkinase"/>
    <property type="match status" value="1"/>
</dbReference>
<feature type="region of interest" description="Disordered" evidence="1">
    <location>
        <begin position="373"/>
        <end position="392"/>
    </location>
</feature>
<name>A0A8H7XSH3_PSICU</name>
<dbReference type="Gene3D" id="1.10.510.10">
    <property type="entry name" value="Transferase(Phosphotransferase) domain 1"/>
    <property type="match status" value="1"/>
</dbReference>
<evidence type="ECO:0000313" key="3">
    <source>
        <dbReference type="EMBL" id="KAG5165968.1"/>
    </source>
</evidence>
<dbReference type="InterPro" id="IPR011009">
    <property type="entry name" value="Kinase-like_dom_sf"/>
</dbReference>
<comment type="caution">
    <text evidence="3">The sequence shown here is derived from an EMBL/GenBank/DDBJ whole genome shotgun (WGS) entry which is preliminary data.</text>
</comment>
<dbReference type="SUPFAM" id="SSF56112">
    <property type="entry name" value="Protein kinase-like (PK-like)"/>
    <property type="match status" value="1"/>
</dbReference>